<dbReference type="EMBL" id="CALNXJ010000007">
    <property type="protein sequence ID" value="CAH3044202.1"/>
    <property type="molecule type" value="Genomic_DNA"/>
</dbReference>
<protein>
    <recommendedName>
        <fullName evidence="1">LicD/FKTN/FKRP nucleotidyltransferase domain-containing protein</fullName>
    </recommendedName>
</protein>
<evidence type="ECO:0000259" key="1">
    <source>
        <dbReference type="Pfam" id="PF04991"/>
    </source>
</evidence>
<gene>
    <name evidence="2" type="ORF">PMEA_00031020</name>
</gene>
<dbReference type="Pfam" id="PF04991">
    <property type="entry name" value="LicD"/>
    <property type="match status" value="1"/>
</dbReference>
<reference evidence="2 3" key="1">
    <citation type="submission" date="2022-05" db="EMBL/GenBank/DDBJ databases">
        <authorList>
            <consortium name="Genoscope - CEA"/>
            <person name="William W."/>
        </authorList>
    </citation>
    <scope>NUCLEOTIDE SEQUENCE [LARGE SCALE GENOMIC DNA]</scope>
</reference>
<accession>A0AAU9W0J9</accession>
<dbReference type="PANTHER" id="PTHR43404:SF1">
    <property type="entry name" value="MNN4P"/>
    <property type="match status" value="1"/>
</dbReference>
<name>A0AAU9W0J9_9CNID</name>
<sequence length="294" mass="34001">RYWKNLTRPLRPKRKLVALFLLVLTVWLLGTKTLSTSLPHQLRLQQIDWQPIPYTRLGKCESKADGSIYCPDIRSKGSTSLRRAQLVLTRVLRIFDIISKKHGIKYWLCKGTLLGAVRHSGHNPFDDDVDICIPKIDYQTFIKSGVSELPEDIFFQTEDTDVHYKVPPQSGMLGKLRDTKSCYKYCLHSSCKHADGLMIDMLVLEKDSDGNFIELFSHTNWFLRRFIYGPIKRKESDVFPLIEVNFDGFLVPAPREWRKILESYYGDFMSIPYGKSPAFLDTDALRSCEEIVKS</sequence>
<feature type="domain" description="LicD/FKTN/FKRP nucleotidyltransferase" evidence="1">
    <location>
        <begin position="100"/>
        <end position="213"/>
    </location>
</feature>
<organism evidence="2 3">
    <name type="scientific">Pocillopora meandrina</name>
    <dbReference type="NCBI Taxonomy" id="46732"/>
    <lineage>
        <taxon>Eukaryota</taxon>
        <taxon>Metazoa</taxon>
        <taxon>Cnidaria</taxon>
        <taxon>Anthozoa</taxon>
        <taxon>Hexacorallia</taxon>
        <taxon>Scleractinia</taxon>
        <taxon>Astrocoeniina</taxon>
        <taxon>Pocilloporidae</taxon>
        <taxon>Pocillopora</taxon>
    </lineage>
</organism>
<evidence type="ECO:0000313" key="2">
    <source>
        <dbReference type="EMBL" id="CAH3044202.1"/>
    </source>
</evidence>
<feature type="non-terminal residue" evidence="2">
    <location>
        <position position="1"/>
    </location>
</feature>
<proteinExistence type="predicted"/>
<dbReference type="GO" id="GO:0009100">
    <property type="term" value="P:glycoprotein metabolic process"/>
    <property type="evidence" value="ECO:0007669"/>
    <property type="project" value="UniProtKB-ARBA"/>
</dbReference>
<dbReference type="PANTHER" id="PTHR43404">
    <property type="entry name" value="LIPOPOLYSACCHARIDE CHOLINEPHOSPHOTRANSFERASE LICD"/>
    <property type="match status" value="1"/>
</dbReference>
<comment type="caution">
    <text evidence="2">The sequence shown here is derived from an EMBL/GenBank/DDBJ whole genome shotgun (WGS) entry which is preliminary data.</text>
</comment>
<dbReference type="InterPro" id="IPR052942">
    <property type="entry name" value="LPS_cholinephosphotransferase"/>
</dbReference>
<dbReference type="Proteomes" id="UP001159428">
    <property type="component" value="Unassembled WGS sequence"/>
</dbReference>
<keyword evidence="3" id="KW-1185">Reference proteome</keyword>
<dbReference type="InterPro" id="IPR007074">
    <property type="entry name" value="LicD/FKTN/FKRP_NTP_transf"/>
</dbReference>
<dbReference type="AlphaFoldDB" id="A0AAU9W0J9"/>
<evidence type="ECO:0000313" key="3">
    <source>
        <dbReference type="Proteomes" id="UP001159428"/>
    </source>
</evidence>